<reference evidence="1 2" key="1">
    <citation type="journal article" date="2018" name="G3 (Bethesda)">
        <title>A High-Quality Reference Genome for the Invasive Mosquitofish Gambusia affinis Using a Chicago Library.</title>
        <authorList>
            <person name="Hoffberg S.L."/>
            <person name="Troendle N.J."/>
            <person name="Glenn T.C."/>
            <person name="Mahmud O."/>
            <person name="Louha S."/>
            <person name="Chalopin D."/>
            <person name="Bennetzen J.L."/>
            <person name="Mauricio R."/>
        </authorList>
    </citation>
    <scope>NUCLEOTIDE SEQUENCE [LARGE SCALE GENOMIC DNA]</scope>
    <source>
        <strain evidence="1">NE01/NJP1002.9</strain>
        <tissue evidence="1">Muscle</tissue>
    </source>
</reference>
<dbReference type="Proteomes" id="UP000250572">
    <property type="component" value="Unassembled WGS sequence"/>
</dbReference>
<protein>
    <submittedName>
        <fullName evidence="1">Uncharacterized protein</fullName>
    </submittedName>
</protein>
<evidence type="ECO:0000313" key="1">
    <source>
        <dbReference type="EMBL" id="PWA22138.1"/>
    </source>
</evidence>
<name>A0A315VFF4_GAMAF</name>
<dbReference type="AlphaFoldDB" id="A0A315VFF4"/>
<dbReference type="EMBL" id="NHOQ01001809">
    <property type="protein sequence ID" value="PWA22138.1"/>
    <property type="molecule type" value="Genomic_DNA"/>
</dbReference>
<proteinExistence type="predicted"/>
<comment type="caution">
    <text evidence="1">The sequence shown here is derived from an EMBL/GenBank/DDBJ whole genome shotgun (WGS) entry which is preliminary data.</text>
</comment>
<evidence type="ECO:0000313" key="2">
    <source>
        <dbReference type="Proteomes" id="UP000250572"/>
    </source>
</evidence>
<organism evidence="1 2">
    <name type="scientific">Gambusia affinis</name>
    <name type="common">Western mosquitofish</name>
    <name type="synonym">Heterandria affinis</name>
    <dbReference type="NCBI Taxonomy" id="33528"/>
    <lineage>
        <taxon>Eukaryota</taxon>
        <taxon>Metazoa</taxon>
        <taxon>Chordata</taxon>
        <taxon>Craniata</taxon>
        <taxon>Vertebrata</taxon>
        <taxon>Euteleostomi</taxon>
        <taxon>Actinopterygii</taxon>
        <taxon>Neopterygii</taxon>
        <taxon>Teleostei</taxon>
        <taxon>Neoteleostei</taxon>
        <taxon>Acanthomorphata</taxon>
        <taxon>Ovalentaria</taxon>
        <taxon>Atherinomorphae</taxon>
        <taxon>Cyprinodontiformes</taxon>
        <taxon>Poeciliidae</taxon>
        <taxon>Poeciliinae</taxon>
        <taxon>Gambusia</taxon>
    </lineage>
</organism>
<sequence>MVKHEEAEQRQEVTSCTSWTRLLDESGSYFGSAQPEAESHTARKWLCSFEYGGQEHDGDSRCFLFSVFPTLRVYTATGYNEHFMYLNQHQQTMPNGLVRLGPVERNRFTLQHRCDLTDRKSQQQLKTTGLHEHLKLLEELHSDV</sequence>
<accession>A0A315VFF4</accession>
<gene>
    <name evidence="1" type="ORF">CCH79_00020155</name>
</gene>
<keyword evidence="2" id="KW-1185">Reference proteome</keyword>